<feature type="transmembrane region" description="Helical" evidence="1">
    <location>
        <begin position="191"/>
        <end position="208"/>
    </location>
</feature>
<proteinExistence type="predicted"/>
<dbReference type="AlphaFoldDB" id="A0A3M2LDY6"/>
<organism evidence="2 3">
    <name type="scientific">Nocardia stercoris</name>
    <dbReference type="NCBI Taxonomy" id="2483361"/>
    <lineage>
        <taxon>Bacteria</taxon>
        <taxon>Bacillati</taxon>
        <taxon>Actinomycetota</taxon>
        <taxon>Actinomycetes</taxon>
        <taxon>Mycobacteriales</taxon>
        <taxon>Nocardiaceae</taxon>
        <taxon>Nocardia</taxon>
    </lineage>
</organism>
<feature type="transmembrane region" description="Helical" evidence="1">
    <location>
        <begin position="72"/>
        <end position="91"/>
    </location>
</feature>
<feature type="transmembrane region" description="Helical" evidence="1">
    <location>
        <begin position="31"/>
        <end position="52"/>
    </location>
</feature>
<dbReference type="OrthoDB" id="4527232at2"/>
<evidence type="ECO:0000313" key="2">
    <source>
        <dbReference type="EMBL" id="RMI32908.1"/>
    </source>
</evidence>
<sequence length="451" mass="47079">MTQGAGVPSVSVAPAAAGRWRRAAGSRRNRVLEAFACFFIAAAAGTAVFVPTDFRWAGPDVYAGYGARMNSVTEAPSIGVVVAVLTAASLSAMAGRRAAWTTVAVATTGLLLDHVVADYLVRPESGTYVTYNAVEAVLGGVALGALGVAVLDRGIVAVGYGLGAVGFWIFGDLNQIVDLMAGTTDHDADMPSLLLVGPAAILSILCLLRHRRDPRPLLIEYPQSPRGSTLISAAILSAAMLILSSWVDEHAHVPNDRHLNTIVVTAVVLTVGAALLSALLLPGRDGVAILLVVALISVCDSVGYRSLSEWGVLLLFAATAFGLWAAIRYPSPRFAILALLVFAAILPIMAGADLPRNGLLHLPIAFLVGYYLFTLRPVDNAAAVLALGTLYLPSITHPLHPQSRTAQFTEPFRAYPALVALAITVGCVTGVVALLALRPARSDRMPGTAVG</sequence>
<evidence type="ECO:0000313" key="3">
    <source>
        <dbReference type="Proteomes" id="UP000279275"/>
    </source>
</evidence>
<feature type="transmembrane region" description="Helical" evidence="1">
    <location>
        <begin position="287"/>
        <end position="304"/>
    </location>
</feature>
<keyword evidence="1" id="KW-0812">Transmembrane</keyword>
<feature type="transmembrane region" description="Helical" evidence="1">
    <location>
        <begin position="155"/>
        <end position="171"/>
    </location>
</feature>
<feature type="transmembrane region" description="Helical" evidence="1">
    <location>
        <begin position="229"/>
        <end position="247"/>
    </location>
</feature>
<evidence type="ECO:0000256" key="1">
    <source>
        <dbReference type="SAM" id="Phobius"/>
    </source>
</evidence>
<feature type="transmembrane region" description="Helical" evidence="1">
    <location>
        <begin position="382"/>
        <end position="400"/>
    </location>
</feature>
<feature type="transmembrane region" description="Helical" evidence="1">
    <location>
        <begin position="129"/>
        <end position="148"/>
    </location>
</feature>
<feature type="transmembrane region" description="Helical" evidence="1">
    <location>
        <begin position="358"/>
        <end position="375"/>
    </location>
</feature>
<reference evidence="2 3" key="1">
    <citation type="submission" date="2018-10" db="EMBL/GenBank/DDBJ databases">
        <title>Isolation from cow dung.</title>
        <authorList>
            <person name="Ling L."/>
        </authorList>
    </citation>
    <scope>NUCLEOTIDE SEQUENCE [LARGE SCALE GENOMIC DNA]</scope>
    <source>
        <strain evidence="2 3">NEAU-LL90</strain>
    </source>
</reference>
<comment type="caution">
    <text evidence="2">The sequence shown here is derived from an EMBL/GenBank/DDBJ whole genome shotgun (WGS) entry which is preliminary data.</text>
</comment>
<gene>
    <name evidence="2" type="ORF">EBN03_13400</name>
</gene>
<keyword evidence="1" id="KW-0472">Membrane</keyword>
<dbReference type="RefSeq" id="WP_122188293.1">
    <property type="nucleotide sequence ID" value="NZ_RFFH01000004.1"/>
</dbReference>
<keyword evidence="3" id="KW-1185">Reference proteome</keyword>
<name>A0A3M2LDY6_9NOCA</name>
<protein>
    <submittedName>
        <fullName evidence="2">Uncharacterized protein</fullName>
    </submittedName>
</protein>
<dbReference type="Proteomes" id="UP000279275">
    <property type="component" value="Unassembled WGS sequence"/>
</dbReference>
<dbReference type="EMBL" id="RFFH01000004">
    <property type="protein sequence ID" value="RMI32908.1"/>
    <property type="molecule type" value="Genomic_DNA"/>
</dbReference>
<feature type="transmembrane region" description="Helical" evidence="1">
    <location>
        <begin position="412"/>
        <end position="437"/>
    </location>
</feature>
<accession>A0A3M2LDY6</accession>
<feature type="transmembrane region" description="Helical" evidence="1">
    <location>
        <begin position="259"/>
        <end position="280"/>
    </location>
</feature>
<feature type="transmembrane region" description="Helical" evidence="1">
    <location>
        <begin position="334"/>
        <end position="352"/>
    </location>
</feature>
<feature type="transmembrane region" description="Helical" evidence="1">
    <location>
        <begin position="310"/>
        <end position="327"/>
    </location>
</feature>
<feature type="transmembrane region" description="Helical" evidence="1">
    <location>
        <begin position="98"/>
        <end position="117"/>
    </location>
</feature>
<keyword evidence="1" id="KW-1133">Transmembrane helix</keyword>